<dbReference type="Proteomes" id="UP000827284">
    <property type="component" value="Unassembled WGS sequence"/>
</dbReference>
<comment type="similarity">
    <text evidence="8">Belongs to the NnrD/CARKD family.</text>
</comment>
<keyword evidence="6 8" id="KW-0456">Lyase</keyword>
<comment type="cofactor">
    <cofactor evidence="8">
        <name>Mg(2+)</name>
        <dbReference type="ChEBI" id="CHEBI:18420"/>
    </cofactor>
</comment>
<evidence type="ECO:0000313" key="10">
    <source>
        <dbReference type="EMBL" id="GJJ70784.1"/>
    </source>
</evidence>
<dbReference type="PANTHER" id="PTHR12592">
    <property type="entry name" value="ATP-DEPENDENT (S)-NAD(P)H-HYDRATE DEHYDRATASE FAMILY MEMBER"/>
    <property type="match status" value="1"/>
</dbReference>
<dbReference type="NCBIfam" id="TIGR00196">
    <property type="entry name" value="yjeF_cterm"/>
    <property type="match status" value="1"/>
</dbReference>
<feature type="binding site" evidence="8">
    <location>
        <begin position="242"/>
        <end position="251"/>
    </location>
    <ligand>
        <name>ATP</name>
        <dbReference type="ChEBI" id="CHEBI:30616"/>
    </ligand>
</feature>
<proteinExistence type="inferred from homology"/>
<feature type="binding site" evidence="8">
    <location>
        <begin position="223"/>
        <end position="227"/>
    </location>
    <ligand>
        <name>ATP</name>
        <dbReference type="ChEBI" id="CHEBI:30616"/>
    </ligand>
</feature>
<dbReference type="CDD" id="cd01171">
    <property type="entry name" value="YXKO-related"/>
    <property type="match status" value="1"/>
</dbReference>
<comment type="catalytic activity">
    <reaction evidence="8">
        <text>(6S)-NADHX + ATP = ADP + phosphate + NADH + H(+)</text>
        <dbReference type="Rhea" id="RHEA:19017"/>
        <dbReference type="ChEBI" id="CHEBI:15378"/>
        <dbReference type="ChEBI" id="CHEBI:30616"/>
        <dbReference type="ChEBI" id="CHEBI:43474"/>
        <dbReference type="ChEBI" id="CHEBI:57945"/>
        <dbReference type="ChEBI" id="CHEBI:64074"/>
        <dbReference type="ChEBI" id="CHEBI:456216"/>
        <dbReference type="EC" id="4.2.1.93"/>
    </reaction>
</comment>
<dbReference type="OrthoDB" id="8110916at2759"/>
<evidence type="ECO:0000259" key="9">
    <source>
        <dbReference type="PROSITE" id="PS51383"/>
    </source>
</evidence>
<dbReference type="EC" id="4.2.1.93" evidence="8"/>
<keyword evidence="8" id="KW-0963">Cytoplasm</keyword>
<accession>A0A9P3H606</accession>
<reference evidence="10" key="2">
    <citation type="journal article" date="2022" name="Microbiol. Resour. Announc.">
        <title>Whole-Genome Sequence of Entomortierella parvispora E1425, a Mucoromycotan Fungus Associated with Burkholderiaceae-Related Endosymbiotic Bacteria.</title>
        <authorList>
            <person name="Herlambang A."/>
            <person name="Guo Y."/>
            <person name="Takashima Y."/>
            <person name="Narisawa K."/>
            <person name="Ohta H."/>
            <person name="Nishizawa T."/>
        </authorList>
    </citation>
    <scope>NUCLEOTIDE SEQUENCE</scope>
    <source>
        <strain evidence="10">E1425</strain>
    </source>
</reference>
<dbReference type="Gene3D" id="3.40.1190.20">
    <property type="match status" value="1"/>
</dbReference>
<evidence type="ECO:0000256" key="1">
    <source>
        <dbReference type="ARBA" id="ARBA00022553"/>
    </source>
</evidence>
<organism evidence="10 11">
    <name type="scientific">Entomortierella parvispora</name>
    <dbReference type="NCBI Taxonomy" id="205924"/>
    <lineage>
        <taxon>Eukaryota</taxon>
        <taxon>Fungi</taxon>
        <taxon>Fungi incertae sedis</taxon>
        <taxon>Mucoromycota</taxon>
        <taxon>Mortierellomycotina</taxon>
        <taxon>Mortierellomycetes</taxon>
        <taxon>Mortierellales</taxon>
        <taxon>Mortierellaceae</taxon>
        <taxon>Entomortierella</taxon>
    </lineage>
</organism>
<keyword evidence="3 8" id="KW-0067">ATP-binding</keyword>
<dbReference type="FunFam" id="3.40.1190.20:FF:000023">
    <property type="entry name" value="ATP-dependent (S)-NAD(P)H-hydrate dehydratase"/>
    <property type="match status" value="1"/>
</dbReference>
<keyword evidence="5 8" id="KW-0520">NAD</keyword>
<dbReference type="InterPro" id="IPR029056">
    <property type="entry name" value="Ribokinase-like"/>
</dbReference>
<dbReference type="GO" id="GO:0005737">
    <property type="term" value="C:cytoplasm"/>
    <property type="evidence" value="ECO:0007669"/>
    <property type="project" value="UniProtKB-SubCell"/>
</dbReference>
<dbReference type="InterPro" id="IPR017953">
    <property type="entry name" value="Carbohydrate_kinase_pred_CS"/>
</dbReference>
<feature type="binding site" evidence="8">
    <location>
        <begin position="183"/>
        <end position="189"/>
    </location>
    <ligand>
        <name>(6S)-NADPHX</name>
        <dbReference type="ChEBI" id="CHEBI:64076"/>
    </ligand>
</feature>
<dbReference type="EMBL" id="BQFW01000004">
    <property type="protein sequence ID" value="GJJ70784.1"/>
    <property type="molecule type" value="Genomic_DNA"/>
</dbReference>
<feature type="binding site" evidence="8">
    <location>
        <position position="130"/>
    </location>
    <ligand>
        <name>(6S)-NADPHX</name>
        <dbReference type="ChEBI" id="CHEBI:64076"/>
    </ligand>
</feature>
<dbReference type="PANTHER" id="PTHR12592:SF0">
    <property type="entry name" value="ATP-DEPENDENT (S)-NAD(P)H-HYDRATE DEHYDRATASE"/>
    <property type="match status" value="1"/>
</dbReference>
<dbReference type="AlphaFoldDB" id="A0A9P3H606"/>
<dbReference type="GO" id="GO:0110051">
    <property type="term" value="P:metabolite repair"/>
    <property type="evidence" value="ECO:0007669"/>
    <property type="project" value="TreeGrafter"/>
</dbReference>
<dbReference type="GO" id="GO:0047453">
    <property type="term" value="F:ATP-dependent NAD(P)H-hydrate dehydratase activity"/>
    <property type="evidence" value="ECO:0007669"/>
    <property type="project" value="UniProtKB-UniRule"/>
</dbReference>
<comment type="catalytic activity">
    <reaction evidence="7 8">
        <text>(6S)-NADPHX + ATP = ADP + phosphate + NADPH + H(+)</text>
        <dbReference type="Rhea" id="RHEA:32231"/>
        <dbReference type="ChEBI" id="CHEBI:15378"/>
        <dbReference type="ChEBI" id="CHEBI:30616"/>
        <dbReference type="ChEBI" id="CHEBI:43474"/>
        <dbReference type="ChEBI" id="CHEBI:57783"/>
        <dbReference type="ChEBI" id="CHEBI:64076"/>
        <dbReference type="ChEBI" id="CHEBI:456216"/>
        <dbReference type="EC" id="4.2.1.93"/>
    </reaction>
</comment>
<sequence>MPLTIQQQEALTVPLYKDYRSLVPPLSEDLHKGQGGRIGILGGSSDYTGAPYFSAMAALRLGADLAHVICDEDAATAIKSYSPDIIVHPYIKIRATSDADEKKAHAMWMQTFDDIGSLLKRIHVLVIGPGLSRDKGMLQSARHAIEKAKEMDIPIVIDADGLFLIQNEPELIQGYKKAILTPNLVEFERLCKARDIDAGDKHAEETAVQRLSRGLGGVIIVQKGSIDLMSNGEKVHAATNDGGLKRSGGQGDVLTGIIATSLAWGVGYQKGIWKHSSEVKEDDIAMTACFGACLINRQCSQLAFKKHGRAMQASDVLEQIGPFFEMFYERATPRADWAAAIYG</sequence>
<dbReference type="Pfam" id="PF01256">
    <property type="entry name" value="Carb_kinase"/>
    <property type="match status" value="1"/>
</dbReference>
<evidence type="ECO:0000256" key="4">
    <source>
        <dbReference type="ARBA" id="ARBA00022857"/>
    </source>
</evidence>
<keyword evidence="11" id="KW-1185">Reference proteome</keyword>
<comment type="subcellular location">
    <subcellularLocation>
        <location evidence="8">Cytoplasm</location>
    </subcellularLocation>
</comment>
<dbReference type="PROSITE" id="PS51383">
    <property type="entry name" value="YJEF_C_3"/>
    <property type="match status" value="1"/>
</dbReference>
<feature type="domain" description="YjeF C-terminal" evidence="9">
    <location>
        <begin position="15"/>
        <end position="327"/>
    </location>
</feature>
<evidence type="ECO:0000256" key="5">
    <source>
        <dbReference type="ARBA" id="ARBA00023027"/>
    </source>
</evidence>
<keyword evidence="1 8" id="KW-0597">Phosphoprotein</keyword>
<name>A0A9P3H606_9FUNG</name>
<dbReference type="SUPFAM" id="SSF53613">
    <property type="entry name" value="Ribokinase-like"/>
    <property type="match status" value="1"/>
</dbReference>
<keyword evidence="2 8" id="KW-0547">Nucleotide-binding</keyword>
<gene>
    <name evidence="10" type="ORF">EMPS_03134</name>
</gene>
<feature type="binding site" evidence="8">
    <location>
        <position position="252"/>
    </location>
    <ligand>
        <name>(6S)-NADPHX</name>
        <dbReference type="ChEBI" id="CHEBI:64076"/>
    </ligand>
</feature>
<dbReference type="InterPro" id="IPR000631">
    <property type="entry name" value="CARKD"/>
</dbReference>
<evidence type="ECO:0000256" key="3">
    <source>
        <dbReference type="ARBA" id="ARBA00022840"/>
    </source>
</evidence>
<evidence type="ECO:0000313" key="11">
    <source>
        <dbReference type="Proteomes" id="UP000827284"/>
    </source>
</evidence>
<protein>
    <recommendedName>
        <fullName evidence="8">ATP-dependent (S)-NAD(P)H-hydrate dehydratase</fullName>
        <ecNumber evidence="8">4.2.1.93</ecNumber>
    </recommendedName>
    <alternativeName>
        <fullName evidence="8">ATP-dependent NAD(P)HX dehydratase</fullName>
    </alternativeName>
</protein>
<evidence type="ECO:0000256" key="8">
    <source>
        <dbReference type="HAMAP-Rule" id="MF_03157"/>
    </source>
</evidence>
<evidence type="ECO:0000256" key="7">
    <source>
        <dbReference type="ARBA" id="ARBA00047472"/>
    </source>
</evidence>
<reference evidence="10" key="1">
    <citation type="submission" date="2021-11" db="EMBL/GenBank/DDBJ databases">
        <authorList>
            <person name="Herlambang A."/>
            <person name="Guo Y."/>
            <person name="Takashima Y."/>
            <person name="Nishizawa T."/>
        </authorList>
    </citation>
    <scope>NUCLEOTIDE SEQUENCE</scope>
    <source>
        <strain evidence="10">E1425</strain>
    </source>
</reference>
<evidence type="ECO:0000256" key="2">
    <source>
        <dbReference type="ARBA" id="ARBA00022741"/>
    </source>
</evidence>
<comment type="caution">
    <text evidence="10">The sequence shown here is derived from an EMBL/GenBank/DDBJ whole genome shotgun (WGS) entry which is preliminary data.</text>
</comment>
<dbReference type="PROSITE" id="PS01050">
    <property type="entry name" value="YJEF_C_2"/>
    <property type="match status" value="1"/>
</dbReference>
<comment type="function">
    <text evidence="8">Catalyzes the dehydration of the S-form of NAD(P)HX at the expense of ATP, which is converted to ADP. Together with NAD(P)HX epimerase, which catalyzes the epimerization of the S- and R-forms, the enzyme allows the repair of both epimers of NAD(P)HX, a damaged form of NAD(P)H that is a result of enzymatic or heat-dependent hydration.</text>
</comment>
<dbReference type="HAMAP" id="MF_01965">
    <property type="entry name" value="NADHX_dehydratase"/>
    <property type="match status" value="1"/>
</dbReference>
<dbReference type="GO" id="GO:0046496">
    <property type="term" value="P:nicotinamide nucleotide metabolic process"/>
    <property type="evidence" value="ECO:0007669"/>
    <property type="project" value="UniProtKB-UniRule"/>
</dbReference>
<keyword evidence="4" id="KW-0521">NADP</keyword>
<evidence type="ECO:0000256" key="6">
    <source>
        <dbReference type="ARBA" id="ARBA00023239"/>
    </source>
</evidence>
<dbReference type="GO" id="GO:0005524">
    <property type="term" value="F:ATP binding"/>
    <property type="evidence" value="ECO:0007669"/>
    <property type="project" value="UniProtKB-KW"/>
</dbReference>